<sequence>MPDGGKKRGKKEKSLMDARFARPGGFACPGGQMKTPRNSVLVYRMNGDDSRKSWFLLPAHNANDGRVGCKVKQLCPPFTTLRTLV</sequence>
<proteinExistence type="predicted"/>
<evidence type="ECO:0000313" key="1">
    <source>
        <dbReference type="Proteomes" id="UP000095282"/>
    </source>
</evidence>
<reference evidence="2" key="1">
    <citation type="submission" date="2016-11" db="UniProtKB">
        <authorList>
            <consortium name="WormBaseParasite"/>
        </authorList>
    </citation>
    <scope>IDENTIFICATION</scope>
</reference>
<evidence type="ECO:0000313" key="2">
    <source>
        <dbReference type="WBParaSite" id="Csp11.Scaffold629.g12260.t1"/>
    </source>
</evidence>
<dbReference type="AlphaFoldDB" id="A0A1I7TVP8"/>
<accession>A0A1I7TVP8</accession>
<dbReference type="Proteomes" id="UP000095282">
    <property type="component" value="Unplaced"/>
</dbReference>
<protein>
    <submittedName>
        <fullName evidence="2">Uncharacterized protein</fullName>
    </submittedName>
</protein>
<organism evidence="1 2">
    <name type="scientific">Caenorhabditis tropicalis</name>
    <dbReference type="NCBI Taxonomy" id="1561998"/>
    <lineage>
        <taxon>Eukaryota</taxon>
        <taxon>Metazoa</taxon>
        <taxon>Ecdysozoa</taxon>
        <taxon>Nematoda</taxon>
        <taxon>Chromadorea</taxon>
        <taxon>Rhabditida</taxon>
        <taxon>Rhabditina</taxon>
        <taxon>Rhabditomorpha</taxon>
        <taxon>Rhabditoidea</taxon>
        <taxon>Rhabditidae</taxon>
        <taxon>Peloderinae</taxon>
        <taxon>Caenorhabditis</taxon>
    </lineage>
</organism>
<dbReference type="WBParaSite" id="Csp11.Scaffold629.g12260.t1">
    <property type="protein sequence ID" value="Csp11.Scaffold629.g12260.t1"/>
    <property type="gene ID" value="Csp11.Scaffold629.g12260"/>
</dbReference>
<name>A0A1I7TVP8_9PELO</name>
<keyword evidence="1" id="KW-1185">Reference proteome</keyword>